<keyword evidence="5" id="KW-0997">Cell inner membrane</keyword>
<keyword evidence="10" id="KW-0406">Ion transport</keyword>
<evidence type="ECO:0000256" key="9">
    <source>
        <dbReference type="ARBA" id="ARBA00022989"/>
    </source>
</evidence>
<sequence length="500" mass="53822">MRRLRVNWRVSLRLLGGVLKWLAVPLALPLVLAAVDGDPVVPFLVPIAITLAAGLGLEQLETEKNMYTREAYLMVSLSWFCVGLLGALPFVLAGNGLLAAPVNALFESMSGITTTGATVIDDFAVHSRAILLWRQVIQWLGGLGILVLAISILSQLSVGGAQLMETESQTKDVKKLTPRIAGTARLIWRLYAGITLLAAGGLFALGLAGIAPNMDAYNAVSHAMTAVATAGFSPQPDSVGAFAPAAQWLIVPFMFIGATNFILLYFFIKGDWGRPLRNEEFRFYVALVVGASVLMGLLLAVDPGVTTSGLEETARLATFQVVSLLTTTGFATVDFNAWSPAAKHLLFTCMFLGGMAGSTTCSIKLLRWLIILKSFRRDLFTTIHPETIKPVRLSGKAVDEDTIRDVFSYTMLSLVIFFLGAIVVVVDGARIGLGLSEFEALSAAAATFFNIGPAFGIAGPFNSYSPFSELTKTVMILLMYVGRIEIIPVLVLFTPSFWQS</sequence>
<gene>
    <name evidence="13" type="ORF">EGH24_01910</name>
</gene>
<evidence type="ECO:0000256" key="1">
    <source>
        <dbReference type="ARBA" id="ARBA00004429"/>
    </source>
</evidence>
<keyword evidence="14" id="KW-1185">Reference proteome</keyword>
<keyword evidence="4" id="KW-1003">Cell membrane</keyword>
<evidence type="ECO:0000313" key="14">
    <source>
        <dbReference type="Proteomes" id="UP000705823"/>
    </source>
</evidence>
<dbReference type="PANTHER" id="PTHR32024">
    <property type="entry name" value="TRK SYSTEM POTASSIUM UPTAKE PROTEIN TRKG-RELATED"/>
    <property type="match status" value="1"/>
</dbReference>
<name>A0A8J8TCI9_9EURY</name>
<dbReference type="InterPro" id="IPR004772">
    <property type="entry name" value="TrkH"/>
</dbReference>
<feature type="transmembrane region" description="Helical" evidence="12">
    <location>
        <begin position="136"/>
        <end position="165"/>
    </location>
</feature>
<organism evidence="13 14">
    <name type="scientific">Halonotius terrestris</name>
    <dbReference type="NCBI Taxonomy" id="2487750"/>
    <lineage>
        <taxon>Archaea</taxon>
        <taxon>Methanobacteriati</taxon>
        <taxon>Methanobacteriota</taxon>
        <taxon>Stenosarchaea group</taxon>
        <taxon>Halobacteria</taxon>
        <taxon>Halobacteriales</taxon>
        <taxon>Haloferacaceae</taxon>
        <taxon>Halonotius</taxon>
    </lineage>
</organism>
<keyword evidence="3" id="KW-0813">Transport</keyword>
<feature type="transmembrane region" description="Helical" evidence="12">
    <location>
        <begin position="245"/>
        <end position="268"/>
    </location>
</feature>
<evidence type="ECO:0000256" key="5">
    <source>
        <dbReference type="ARBA" id="ARBA00022519"/>
    </source>
</evidence>
<feature type="transmembrane region" description="Helical" evidence="12">
    <location>
        <begin position="72"/>
        <end position="92"/>
    </location>
</feature>
<keyword evidence="8" id="KW-0630">Potassium</keyword>
<evidence type="ECO:0000313" key="13">
    <source>
        <dbReference type="EMBL" id="TQQ83573.1"/>
    </source>
</evidence>
<dbReference type="Proteomes" id="UP000705823">
    <property type="component" value="Unassembled WGS sequence"/>
</dbReference>
<feature type="transmembrane region" description="Helical" evidence="12">
    <location>
        <begin position="186"/>
        <end position="211"/>
    </location>
</feature>
<dbReference type="Pfam" id="PF02386">
    <property type="entry name" value="TrkH"/>
    <property type="match status" value="1"/>
</dbReference>
<keyword evidence="11 12" id="KW-0472">Membrane</keyword>
<evidence type="ECO:0000256" key="7">
    <source>
        <dbReference type="ARBA" id="ARBA00022692"/>
    </source>
</evidence>
<evidence type="ECO:0000256" key="6">
    <source>
        <dbReference type="ARBA" id="ARBA00022538"/>
    </source>
</evidence>
<feature type="transmembrane region" description="Helical" evidence="12">
    <location>
        <begin position="345"/>
        <end position="370"/>
    </location>
</feature>
<accession>A0A8J8TCI9</accession>
<feature type="transmembrane region" description="Helical" evidence="12">
    <location>
        <begin position="473"/>
        <end position="493"/>
    </location>
</feature>
<evidence type="ECO:0000256" key="11">
    <source>
        <dbReference type="ARBA" id="ARBA00023136"/>
    </source>
</evidence>
<dbReference type="GO" id="GO:0005886">
    <property type="term" value="C:plasma membrane"/>
    <property type="evidence" value="ECO:0007669"/>
    <property type="project" value="UniProtKB-SubCell"/>
</dbReference>
<evidence type="ECO:0000256" key="8">
    <source>
        <dbReference type="ARBA" id="ARBA00022958"/>
    </source>
</evidence>
<keyword evidence="7 12" id="KW-0812">Transmembrane</keyword>
<evidence type="ECO:0000256" key="10">
    <source>
        <dbReference type="ARBA" id="ARBA00023065"/>
    </source>
</evidence>
<dbReference type="RefSeq" id="WP_142978490.1">
    <property type="nucleotide sequence ID" value="NZ_RKLU01000001.1"/>
</dbReference>
<evidence type="ECO:0000256" key="12">
    <source>
        <dbReference type="SAM" id="Phobius"/>
    </source>
</evidence>
<feature type="transmembrane region" description="Helical" evidence="12">
    <location>
        <begin position="438"/>
        <end position="461"/>
    </location>
</feature>
<feature type="transmembrane region" description="Helical" evidence="12">
    <location>
        <begin position="280"/>
        <end position="301"/>
    </location>
</feature>
<comment type="caution">
    <text evidence="13">The sequence shown here is derived from an EMBL/GenBank/DDBJ whole genome shotgun (WGS) entry which is preliminary data.</text>
</comment>
<dbReference type="AlphaFoldDB" id="A0A8J8TCI9"/>
<evidence type="ECO:0000256" key="3">
    <source>
        <dbReference type="ARBA" id="ARBA00022448"/>
    </source>
</evidence>
<feature type="transmembrane region" description="Helical" evidence="12">
    <location>
        <begin position="406"/>
        <end position="426"/>
    </location>
</feature>
<comment type="subcellular location">
    <subcellularLocation>
        <location evidence="1">Cell inner membrane</location>
        <topology evidence="1">Multi-pass membrane protein</topology>
    </subcellularLocation>
</comment>
<evidence type="ECO:0000256" key="4">
    <source>
        <dbReference type="ARBA" id="ARBA00022475"/>
    </source>
</evidence>
<keyword evidence="9 12" id="KW-1133">Transmembrane helix</keyword>
<dbReference type="PIRSF" id="PIRSF006247">
    <property type="entry name" value="TrkH"/>
    <property type="match status" value="1"/>
</dbReference>
<comment type="similarity">
    <text evidence="2">Belongs to the TrkH potassium transport family.</text>
</comment>
<proteinExistence type="inferred from homology"/>
<keyword evidence="6" id="KW-0633">Potassium transport</keyword>
<dbReference type="InterPro" id="IPR003445">
    <property type="entry name" value="Cat_transpt"/>
</dbReference>
<reference evidence="13" key="1">
    <citation type="submission" date="2019-02" db="EMBL/GenBank/DDBJ databases">
        <title>Halonotius sp. a new haloarchaeum isolated from saline soil.</title>
        <authorList>
            <person name="Duran-Viseras A."/>
            <person name="Sanchez-Porro C."/>
            <person name="Ventosa A."/>
        </authorList>
    </citation>
    <scope>NUCLEOTIDE SEQUENCE</scope>
    <source>
        <strain evidence="13">F15B</strain>
    </source>
</reference>
<dbReference type="PANTHER" id="PTHR32024:SF2">
    <property type="entry name" value="TRK SYSTEM POTASSIUM UPTAKE PROTEIN TRKG-RELATED"/>
    <property type="match status" value="1"/>
</dbReference>
<dbReference type="GO" id="GO:0015379">
    <property type="term" value="F:potassium:chloride symporter activity"/>
    <property type="evidence" value="ECO:0007669"/>
    <property type="project" value="InterPro"/>
</dbReference>
<evidence type="ECO:0000256" key="2">
    <source>
        <dbReference type="ARBA" id="ARBA00009137"/>
    </source>
</evidence>
<dbReference type="EMBL" id="RKLU01000001">
    <property type="protein sequence ID" value="TQQ83573.1"/>
    <property type="molecule type" value="Genomic_DNA"/>
</dbReference>
<dbReference type="OrthoDB" id="111943at2157"/>
<protein>
    <submittedName>
        <fullName evidence="13">TrkH family potassium uptake protein</fullName>
    </submittedName>
</protein>
<feature type="transmembrane region" description="Helical" evidence="12">
    <location>
        <begin position="43"/>
        <end position="60"/>
    </location>
</feature>